<organism evidence="1 2">
    <name type="scientific">Araneus ventricosus</name>
    <name type="common">Orbweaver spider</name>
    <name type="synonym">Epeira ventricosa</name>
    <dbReference type="NCBI Taxonomy" id="182803"/>
    <lineage>
        <taxon>Eukaryota</taxon>
        <taxon>Metazoa</taxon>
        <taxon>Ecdysozoa</taxon>
        <taxon>Arthropoda</taxon>
        <taxon>Chelicerata</taxon>
        <taxon>Arachnida</taxon>
        <taxon>Araneae</taxon>
        <taxon>Araneomorphae</taxon>
        <taxon>Entelegynae</taxon>
        <taxon>Araneoidea</taxon>
        <taxon>Araneidae</taxon>
        <taxon>Araneus</taxon>
    </lineage>
</organism>
<accession>A0A4Y2UPY1</accession>
<sequence length="105" mass="11944">MNTWPLDQCSLVSWPRSPDLTLLDFFSHIGHPQGNLVSSIAVTTQMDLLVARLHAVCTSGAWTSAMLQHVFTIMRVKFRCLDINGEYLNIRLNCRKYKCLNKGFS</sequence>
<reference evidence="1 2" key="1">
    <citation type="journal article" date="2019" name="Sci. Rep.">
        <title>Orb-weaving spider Araneus ventricosus genome elucidates the spidroin gene catalogue.</title>
        <authorList>
            <person name="Kono N."/>
            <person name="Nakamura H."/>
            <person name="Ohtoshi R."/>
            <person name="Moran D.A.P."/>
            <person name="Shinohara A."/>
            <person name="Yoshida Y."/>
            <person name="Fujiwara M."/>
            <person name="Mori M."/>
            <person name="Tomita M."/>
            <person name="Arakawa K."/>
        </authorList>
    </citation>
    <scope>NUCLEOTIDE SEQUENCE [LARGE SCALE GENOMIC DNA]</scope>
</reference>
<dbReference type="AlphaFoldDB" id="A0A4Y2UPY1"/>
<evidence type="ECO:0000313" key="2">
    <source>
        <dbReference type="Proteomes" id="UP000499080"/>
    </source>
</evidence>
<gene>
    <name evidence="1" type="ORF">AVEN_74430_1</name>
</gene>
<evidence type="ECO:0000313" key="1">
    <source>
        <dbReference type="EMBL" id="GBO14184.1"/>
    </source>
</evidence>
<dbReference type="Proteomes" id="UP000499080">
    <property type="component" value="Unassembled WGS sequence"/>
</dbReference>
<protein>
    <submittedName>
        <fullName evidence="1">Uncharacterized protein</fullName>
    </submittedName>
</protein>
<proteinExistence type="predicted"/>
<dbReference type="EMBL" id="BGPR01038347">
    <property type="protein sequence ID" value="GBO14184.1"/>
    <property type="molecule type" value="Genomic_DNA"/>
</dbReference>
<comment type="caution">
    <text evidence="1">The sequence shown here is derived from an EMBL/GenBank/DDBJ whole genome shotgun (WGS) entry which is preliminary data.</text>
</comment>
<keyword evidence="2" id="KW-1185">Reference proteome</keyword>
<name>A0A4Y2UPY1_ARAVE</name>